<dbReference type="Proteomes" id="UP000176287">
    <property type="component" value="Unassembled WGS sequence"/>
</dbReference>
<dbReference type="AlphaFoldDB" id="A0A1G2CI06"/>
<sequence>MKILRPIGVLALQIFLRYLGAFLAFGLIYVSIIRDIDPRYWVFVGYPLVFLAMWVVVYSGVKDGVKKISSNEASIWKIGFIAATISVFLWLLVRFPGVTLLSQITDWIVPVDLSGFNFLIPSSVVQLSLLTAHINLLWLFPLQFVGAILFLAALIVKMLSEKTALGKVSRRTAIAFLATGSIIMAGVQAVYIYYYFTVVPNFYASPISQSQNNIGAYNEKTYWITYRNDKYGLSIQYPPLMTIIEGVEYPDGLHNGFRVVDSKMNGIFTVEYYTSLDKINMGAPLPRESLKESLEYDYSEVKEISIDNIVGYKAVFYNPNISYAEDQVWVRNGSDTYIFSYNHTNGDKPELNIDSEIIMNSVRWLR</sequence>
<evidence type="ECO:0000313" key="2">
    <source>
        <dbReference type="EMBL" id="OGZ00360.1"/>
    </source>
</evidence>
<keyword evidence="1" id="KW-1133">Transmembrane helix</keyword>
<evidence type="ECO:0000256" key="1">
    <source>
        <dbReference type="SAM" id="Phobius"/>
    </source>
</evidence>
<feature type="transmembrane region" description="Helical" evidence="1">
    <location>
        <begin position="172"/>
        <end position="196"/>
    </location>
</feature>
<reference evidence="2 3" key="1">
    <citation type="journal article" date="2016" name="Nat. Commun.">
        <title>Thousands of microbial genomes shed light on interconnected biogeochemical processes in an aquifer system.</title>
        <authorList>
            <person name="Anantharaman K."/>
            <person name="Brown C.T."/>
            <person name="Hug L.A."/>
            <person name="Sharon I."/>
            <person name="Castelle C.J."/>
            <person name="Probst A.J."/>
            <person name="Thomas B.C."/>
            <person name="Singh A."/>
            <person name="Wilkins M.J."/>
            <person name="Karaoz U."/>
            <person name="Brodie E.L."/>
            <person name="Williams K.H."/>
            <person name="Hubbard S.S."/>
            <person name="Banfield J.F."/>
        </authorList>
    </citation>
    <scope>NUCLEOTIDE SEQUENCE [LARGE SCALE GENOMIC DNA]</scope>
</reference>
<comment type="caution">
    <text evidence="2">The sequence shown here is derived from an EMBL/GenBank/DDBJ whole genome shotgun (WGS) entry which is preliminary data.</text>
</comment>
<organism evidence="2 3">
    <name type="scientific">Candidatus Liptonbacteria bacterium RIFCSPLOWO2_01_FULL_45_15</name>
    <dbReference type="NCBI Taxonomy" id="1798649"/>
    <lineage>
        <taxon>Bacteria</taxon>
        <taxon>Candidatus Liptoniibacteriota</taxon>
    </lineage>
</organism>
<keyword evidence="1" id="KW-0812">Transmembrane</keyword>
<feature type="transmembrane region" description="Helical" evidence="1">
    <location>
        <begin position="136"/>
        <end position="160"/>
    </location>
</feature>
<dbReference type="EMBL" id="MHKZ01000021">
    <property type="protein sequence ID" value="OGZ00360.1"/>
    <property type="molecule type" value="Genomic_DNA"/>
</dbReference>
<evidence type="ECO:0000313" key="3">
    <source>
        <dbReference type="Proteomes" id="UP000176287"/>
    </source>
</evidence>
<protein>
    <submittedName>
        <fullName evidence="2">Uncharacterized protein</fullName>
    </submittedName>
</protein>
<gene>
    <name evidence="2" type="ORF">A3B13_03175</name>
</gene>
<feature type="transmembrane region" description="Helical" evidence="1">
    <location>
        <begin position="73"/>
        <end position="93"/>
    </location>
</feature>
<feature type="transmembrane region" description="Helical" evidence="1">
    <location>
        <begin position="40"/>
        <end position="61"/>
    </location>
</feature>
<name>A0A1G2CI06_9BACT</name>
<dbReference type="STRING" id="1798649.A3B13_03175"/>
<feature type="transmembrane region" description="Helical" evidence="1">
    <location>
        <begin position="7"/>
        <end position="28"/>
    </location>
</feature>
<proteinExistence type="predicted"/>
<keyword evidence="1" id="KW-0472">Membrane</keyword>
<accession>A0A1G2CI06</accession>